<evidence type="ECO:0000313" key="3">
    <source>
        <dbReference type="EMBL" id="MBB4225507.1"/>
    </source>
</evidence>
<proteinExistence type="predicted"/>
<name>A0A840G2I1_9BURK</name>
<protein>
    <submittedName>
        <fullName evidence="3">Uncharacterized protein</fullName>
    </submittedName>
</protein>
<dbReference type="AlphaFoldDB" id="A0A840G2I1"/>
<feature type="compositionally biased region" description="Pro residues" evidence="1">
    <location>
        <begin position="10"/>
        <end position="20"/>
    </location>
</feature>
<evidence type="ECO:0000256" key="1">
    <source>
        <dbReference type="SAM" id="MobiDB-lite"/>
    </source>
</evidence>
<feature type="compositionally biased region" description="Low complexity" evidence="1">
    <location>
        <begin position="209"/>
        <end position="229"/>
    </location>
</feature>
<evidence type="ECO:0000256" key="2">
    <source>
        <dbReference type="SAM" id="Phobius"/>
    </source>
</evidence>
<dbReference type="Proteomes" id="UP000524450">
    <property type="component" value="Unassembled WGS sequence"/>
</dbReference>
<dbReference type="RefSeq" id="WP_184642253.1">
    <property type="nucleotide sequence ID" value="NZ_JACIFZ010000012.1"/>
</dbReference>
<reference evidence="3 4" key="1">
    <citation type="submission" date="2020-08" db="EMBL/GenBank/DDBJ databases">
        <title>Genomic Encyclopedia of Type Strains, Phase IV (KMG-V): Genome sequencing to study the core and pangenomes of soil and plant-associated prokaryotes.</title>
        <authorList>
            <person name="Whitman W."/>
        </authorList>
    </citation>
    <scope>NUCLEOTIDE SEQUENCE [LARGE SCALE GENOMIC DNA]</scope>
    <source>
        <strain evidence="3 4">34/80</strain>
    </source>
</reference>
<sequence>MTTTETFAAPPAPQPTPPQPLEETERSGKVVEFYAASVQAWYATAMEYDRSLVTLSAAAIGLITGLATTGATEVSPIQATAITGALAFFCITLTCALSVFRLNKVYLQDMVNPGTTPRKPHAALHALDWVAMASFLIAALLTISVAVSFIHSKVKVPEMSKETKSVPTFDSVLNAANLHPDFGKSFAGAANMQPAPLNAPRAPAPAPTPASSAAAPTTAGAQTNPGKQP</sequence>
<feature type="region of interest" description="Disordered" evidence="1">
    <location>
        <begin position="187"/>
        <end position="229"/>
    </location>
</feature>
<keyword evidence="2" id="KW-0472">Membrane</keyword>
<keyword evidence="2" id="KW-0812">Transmembrane</keyword>
<evidence type="ECO:0000313" key="4">
    <source>
        <dbReference type="Proteomes" id="UP000524450"/>
    </source>
</evidence>
<feature type="transmembrane region" description="Helical" evidence="2">
    <location>
        <begin position="79"/>
        <end position="100"/>
    </location>
</feature>
<feature type="transmembrane region" description="Helical" evidence="2">
    <location>
        <begin position="129"/>
        <end position="150"/>
    </location>
</feature>
<comment type="caution">
    <text evidence="3">The sequence shown here is derived from an EMBL/GenBank/DDBJ whole genome shotgun (WGS) entry which is preliminary data.</text>
</comment>
<gene>
    <name evidence="3" type="ORF">GGD71_006318</name>
</gene>
<feature type="transmembrane region" description="Helical" evidence="2">
    <location>
        <begin position="52"/>
        <end position="72"/>
    </location>
</feature>
<organism evidence="3 4">
    <name type="scientific">Variovorax guangxiensis</name>
    <dbReference type="NCBI Taxonomy" id="1775474"/>
    <lineage>
        <taxon>Bacteria</taxon>
        <taxon>Pseudomonadati</taxon>
        <taxon>Pseudomonadota</taxon>
        <taxon>Betaproteobacteria</taxon>
        <taxon>Burkholderiales</taxon>
        <taxon>Comamonadaceae</taxon>
        <taxon>Variovorax</taxon>
    </lineage>
</organism>
<keyword evidence="2" id="KW-1133">Transmembrane helix</keyword>
<feature type="region of interest" description="Disordered" evidence="1">
    <location>
        <begin position="1"/>
        <end position="25"/>
    </location>
</feature>
<accession>A0A840G2I1</accession>
<dbReference type="EMBL" id="JACIFZ010000012">
    <property type="protein sequence ID" value="MBB4225507.1"/>
    <property type="molecule type" value="Genomic_DNA"/>
</dbReference>